<name>A0A812TMI2_9DINO</name>
<feature type="compositionally biased region" description="Low complexity" evidence="1">
    <location>
        <begin position="266"/>
        <end position="282"/>
    </location>
</feature>
<feature type="region of interest" description="Disordered" evidence="1">
    <location>
        <begin position="373"/>
        <end position="415"/>
    </location>
</feature>
<evidence type="ECO:0000313" key="2">
    <source>
        <dbReference type="EMBL" id="CAE7531933.1"/>
    </source>
</evidence>
<feature type="compositionally biased region" description="Pro residues" evidence="1">
    <location>
        <begin position="207"/>
        <end position="219"/>
    </location>
</feature>
<comment type="caution">
    <text evidence="2">The sequence shown here is derived from an EMBL/GenBank/DDBJ whole genome shotgun (WGS) entry which is preliminary data.</text>
</comment>
<organism evidence="2 3">
    <name type="scientific">Symbiodinium natans</name>
    <dbReference type="NCBI Taxonomy" id="878477"/>
    <lineage>
        <taxon>Eukaryota</taxon>
        <taxon>Sar</taxon>
        <taxon>Alveolata</taxon>
        <taxon>Dinophyceae</taxon>
        <taxon>Suessiales</taxon>
        <taxon>Symbiodiniaceae</taxon>
        <taxon>Symbiodinium</taxon>
    </lineage>
</organism>
<dbReference type="EMBL" id="CAJNDS010002577">
    <property type="protein sequence ID" value="CAE7531933.1"/>
    <property type="molecule type" value="Genomic_DNA"/>
</dbReference>
<keyword evidence="3" id="KW-1185">Reference proteome</keyword>
<feature type="compositionally biased region" description="Pro residues" evidence="1">
    <location>
        <begin position="174"/>
        <end position="190"/>
    </location>
</feature>
<feature type="compositionally biased region" description="Pro residues" evidence="1">
    <location>
        <begin position="306"/>
        <end position="316"/>
    </location>
</feature>
<dbReference type="OrthoDB" id="438033at2759"/>
<dbReference type="AlphaFoldDB" id="A0A812TMI2"/>
<protein>
    <submittedName>
        <fullName evidence="2">Uncharacterized protein</fullName>
    </submittedName>
</protein>
<proteinExistence type="predicted"/>
<gene>
    <name evidence="2" type="ORF">SNAT2548_LOCUS29805</name>
</gene>
<sequence length="415" mass="45044">MALAFIVPCAAEARTDRMANLKMRRAVAVVPTAWEQGLCHLQRSGLGSAAAIDDASQAVLSDQGWVRRSSETKMYPHAQIADLDRLRVIGLLGFLSNEPEQLQAIRRYSAFLHPVQLEAVPFPKRSLRNTSFNEEEEKVYWKVDCETGKVDGFKYTDPPKVPEWDGLGPRMRAPLPPPAPLPPGKLPPCLPGDSPFCTPDDDDNPLCHPPPPPPPPPPKPKLDEEQPEEQQDLPEQGQEPGQDLEKDQDQGPGLLAGLKNSESEGQESAGEEQGLSQGSSEGLMPKPKPAGIGEDSADGAQGAGPGPKPAQPPPPRLKCLPGQEIPFPKEPCQIKQGLCCHKCHTRADCKLCLEWKEVLGQIPVDIDRKAWAENICPPPKSPQEGDDSDLQKDYLLPEEEENGPGGSGSFGVDDL</sequence>
<reference evidence="2" key="1">
    <citation type="submission" date="2021-02" db="EMBL/GenBank/DDBJ databases">
        <authorList>
            <person name="Dougan E. K."/>
            <person name="Rhodes N."/>
            <person name="Thang M."/>
            <person name="Chan C."/>
        </authorList>
    </citation>
    <scope>NUCLEOTIDE SEQUENCE</scope>
</reference>
<evidence type="ECO:0000256" key="1">
    <source>
        <dbReference type="SAM" id="MobiDB-lite"/>
    </source>
</evidence>
<evidence type="ECO:0000313" key="3">
    <source>
        <dbReference type="Proteomes" id="UP000604046"/>
    </source>
</evidence>
<dbReference type="Proteomes" id="UP000604046">
    <property type="component" value="Unassembled WGS sequence"/>
</dbReference>
<feature type="region of interest" description="Disordered" evidence="1">
    <location>
        <begin position="152"/>
        <end position="325"/>
    </location>
</feature>
<accession>A0A812TMI2</accession>